<dbReference type="Proteomes" id="UP000245618">
    <property type="component" value="Unassembled WGS sequence"/>
</dbReference>
<keyword evidence="6 8" id="KW-0472">Membrane</keyword>
<comment type="caution">
    <text evidence="13">The sequence shown here is derived from an EMBL/GenBank/DDBJ whole genome shotgun (WGS) entry which is preliminary data.</text>
</comment>
<feature type="domain" description="TonB-dependent receptor plug" evidence="12">
    <location>
        <begin position="114"/>
        <end position="242"/>
    </location>
</feature>
<protein>
    <submittedName>
        <fullName evidence="13">SusC/RagA family TonB-linked outer membrane protein</fullName>
    </submittedName>
</protein>
<dbReference type="OrthoDB" id="9768177at2"/>
<keyword evidence="4 8" id="KW-0812">Transmembrane</keyword>
<name>A0A2U1JVJ5_9FLAO</name>
<dbReference type="NCBIfam" id="TIGR04056">
    <property type="entry name" value="OMP_RagA_SusC"/>
    <property type="match status" value="1"/>
</dbReference>
<evidence type="ECO:0000256" key="7">
    <source>
        <dbReference type="ARBA" id="ARBA00023237"/>
    </source>
</evidence>
<keyword evidence="2 8" id="KW-0813">Transport</keyword>
<dbReference type="Pfam" id="PF13715">
    <property type="entry name" value="CarbopepD_reg_2"/>
    <property type="match status" value="1"/>
</dbReference>
<gene>
    <name evidence="13" type="ORF">DB891_10530</name>
</gene>
<feature type="domain" description="TonB-dependent receptor-like beta-barrel" evidence="11">
    <location>
        <begin position="551"/>
        <end position="774"/>
    </location>
</feature>
<keyword evidence="10" id="KW-0732">Signal</keyword>
<proteinExistence type="inferred from homology"/>
<dbReference type="RefSeq" id="WP_116763295.1">
    <property type="nucleotide sequence ID" value="NZ_QCZH01000010.1"/>
</dbReference>
<comment type="subcellular location">
    <subcellularLocation>
        <location evidence="1 8">Cell outer membrane</location>
        <topology evidence="1 8">Multi-pass membrane protein</topology>
    </subcellularLocation>
</comment>
<dbReference type="Gene3D" id="2.170.130.10">
    <property type="entry name" value="TonB-dependent receptor, plug domain"/>
    <property type="match status" value="1"/>
</dbReference>
<evidence type="ECO:0000256" key="5">
    <source>
        <dbReference type="ARBA" id="ARBA00023077"/>
    </source>
</evidence>
<dbReference type="InterPro" id="IPR000531">
    <property type="entry name" value="Beta-barrel_TonB"/>
</dbReference>
<evidence type="ECO:0000313" key="14">
    <source>
        <dbReference type="Proteomes" id="UP000245618"/>
    </source>
</evidence>
<keyword evidence="5 9" id="KW-0798">TonB box</keyword>
<evidence type="ECO:0000256" key="6">
    <source>
        <dbReference type="ARBA" id="ARBA00023136"/>
    </source>
</evidence>
<dbReference type="InterPro" id="IPR037066">
    <property type="entry name" value="Plug_dom_sf"/>
</dbReference>
<accession>A0A2U1JVJ5</accession>
<sequence length="1015" mass="109963">MKKIFLIVMVIFTAQVSLAQVKTIKGVVSDAKGTPLPAANVNVKGTKDGASTNFDGSFTIEAKAGETLVISYLGYETKSVTVGESSTVNVQLAEAGSTALTEVVVTSLGVKKSKKSLTYSAQELKGEELVRAKDANLMNTISGKIAGVAVTKSAGGTGGSTKVTIRGNSSTTNNNPLYVVDGVPMLNVSSIQPNDAFGSTQGGNRDGGDVIGLLNPDDFEGMTVLKGASATALYGSQGARGVILLTSKKAKEGVSSFRASSNTTVETAAYLPKFQTSYIAKAGAKESWGAAQSTPDHTRDFFDTGITQISSFGFSTGSANSATNVSYANTTANGVLPTNSLSKNNFSLRQMGKFFGDKLTVNANANYTSQDVTNRPTSGLYFNPLTGLYLMPRGNDFEYYKNNFEVFDPARNLMAQNWMTNEDILQNPYWGLYRNQSKDSNQYMNGSVGLNYKVNNWLSVGSRYNYDRITAEFDKEIYATTQGTLSHPNGRYININNVSTQNYGDLIATINTKINDNLTFFANVGTSFTKSSINDETVLDSDPSGLGITNWFTLHNFNSNTGNFQNYGFKREQQSVFAAATFGYKNMLYLDITGRNDWSSTLANTGNMSFFYPSVGTTWLISESFKMPESISFAKVRASYAQVGNDVPAFYTSPTSAYTAANPNNINPTVGPRPGTTLKPESQSSYELGTEWRFVNNRFGIELTYYNNETKDQLLTIPAPSTNAEGYQNYAYNGGVISNNGFEVLLNAKIINNDKFKWDATVNYSKNNNEVSGLPEELGGTVILTQPGVNSYRYSLINGRPFGVIEGINLKKDAQGRILLNEDGSIQKTDFEEVGNANPDYMLGLTNSFKYGNYFLNFTIDGRFGGDVMSMTEALNDKYGVSQVTGNVRDAGGVDINAVYAPGTTKAGQAFAGKYDTERYYNQVGGREGATGEYVYDATNVSLRELALGYTFDIKNSKIFKAASLSLVGRNLFFFYKDAPFDPNISLSTGNGLQGIDIYAAPSTKSIGLNLNVTF</sequence>
<dbReference type="Pfam" id="PF07715">
    <property type="entry name" value="Plug"/>
    <property type="match status" value="1"/>
</dbReference>
<keyword evidence="3 8" id="KW-1134">Transmembrane beta strand</keyword>
<evidence type="ECO:0000256" key="9">
    <source>
        <dbReference type="RuleBase" id="RU003357"/>
    </source>
</evidence>
<dbReference type="Gene3D" id="2.60.40.1120">
    <property type="entry name" value="Carboxypeptidase-like, regulatory domain"/>
    <property type="match status" value="1"/>
</dbReference>
<dbReference type="NCBIfam" id="TIGR04057">
    <property type="entry name" value="SusC_RagA_signa"/>
    <property type="match status" value="1"/>
</dbReference>
<dbReference type="SUPFAM" id="SSF56935">
    <property type="entry name" value="Porins"/>
    <property type="match status" value="1"/>
</dbReference>
<dbReference type="InterPro" id="IPR012910">
    <property type="entry name" value="Plug_dom"/>
</dbReference>
<dbReference type="InterPro" id="IPR008969">
    <property type="entry name" value="CarboxyPept-like_regulatory"/>
</dbReference>
<evidence type="ECO:0000259" key="11">
    <source>
        <dbReference type="Pfam" id="PF00593"/>
    </source>
</evidence>
<dbReference type="InterPro" id="IPR023997">
    <property type="entry name" value="TonB-dep_OMP_SusC/RagA_CS"/>
</dbReference>
<dbReference type="Gene3D" id="2.40.170.20">
    <property type="entry name" value="TonB-dependent receptor, beta-barrel domain"/>
    <property type="match status" value="1"/>
</dbReference>
<dbReference type="SUPFAM" id="SSF49464">
    <property type="entry name" value="Carboxypeptidase regulatory domain-like"/>
    <property type="match status" value="1"/>
</dbReference>
<dbReference type="InterPro" id="IPR036942">
    <property type="entry name" value="Beta-barrel_TonB_sf"/>
</dbReference>
<evidence type="ECO:0000256" key="1">
    <source>
        <dbReference type="ARBA" id="ARBA00004571"/>
    </source>
</evidence>
<dbReference type="InterPro" id="IPR023996">
    <property type="entry name" value="TonB-dep_OMP_SusC/RagA"/>
</dbReference>
<dbReference type="AlphaFoldDB" id="A0A2U1JVJ5"/>
<dbReference type="Pfam" id="PF00593">
    <property type="entry name" value="TonB_dep_Rec_b-barrel"/>
    <property type="match status" value="1"/>
</dbReference>
<keyword evidence="14" id="KW-1185">Reference proteome</keyword>
<evidence type="ECO:0000256" key="10">
    <source>
        <dbReference type="SAM" id="SignalP"/>
    </source>
</evidence>
<dbReference type="EMBL" id="QCZH01000010">
    <property type="protein sequence ID" value="PWA08848.1"/>
    <property type="molecule type" value="Genomic_DNA"/>
</dbReference>
<feature type="chain" id="PRO_5015756490" evidence="10">
    <location>
        <begin position="20"/>
        <end position="1015"/>
    </location>
</feature>
<evidence type="ECO:0000256" key="8">
    <source>
        <dbReference type="PROSITE-ProRule" id="PRU01360"/>
    </source>
</evidence>
<comment type="similarity">
    <text evidence="8 9">Belongs to the TonB-dependent receptor family.</text>
</comment>
<evidence type="ECO:0000256" key="4">
    <source>
        <dbReference type="ARBA" id="ARBA00022692"/>
    </source>
</evidence>
<feature type="signal peptide" evidence="10">
    <location>
        <begin position="1"/>
        <end position="19"/>
    </location>
</feature>
<dbReference type="PROSITE" id="PS52016">
    <property type="entry name" value="TONB_DEPENDENT_REC_3"/>
    <property type="match status" value="1"/>
</dbReference>
<evidence type="ECO:0000259" key="12">
    <source>
        <dbReference type="Pfam" id="PF07715"/>
    </source>
</evidence>
<reference evidence="13 14" key="1">
    <citation type="submission" date="2018-04" db="EMBL/GenBank/DDBJ databases">
        <title>Flavobacterium sp. nov., isolated from glacier ice.</title>
        <authorList>
            <person name="Liu Q."/>
            <person name="Xin Y.-H."/>
        </authorList>
    </citation>
    <scope>NUCLEOTIDE SEQUENCE [LARGE SCALE GENOMIC DNA]</scope>
    <source>
        <strain evidence="13 14">LB2P30</strain>
    </source>
</reference>
<keyword evidence="7 8" id="KW-0998">Cell outer membrane</keyword>
<evidence type="ECO:0000256" key="2">
    <source>
        <dbReference type="ARBA" id="ARBA00022448"/>
    </source>
</evidence>
<dbReference type="GO" id="GO:0009279">
    <property type="term" value="C:cell outer membrane"/>
    <property type="evidence" value="ECO:0007669"/>
    <property type="project" value="UniProtKB-SubCell"/>
</dbReference>
<evidence type="ECO:0000256" key="3">
    <source>
        <dbReference type="ARBA" id="ARBA00022452"/>
    </source>
</evidence>
<organism evidence="13 14">
    <name type="scientific">Flavobacterium laiguense</name>
    <dbReference type="NCBI Taxonomy" id="2169409"/>
    <lineage>
        <taxon>Bacteria</taxon>
        <taxon>Pseudomonadati</taxon>
        <taxon>Bacteroidota</taxon>
        <taxon>Flavobacteriia</taxon>
        <taxon>Flavobacteriales</taxon>
        <taxon>Flavobacteriaceae</taxon>
        <taxon>Flavobacterium</taxon>
    </lineage>
</organism>
<evidence type="ECO:0000313" key="13">
    <source>
        <dbReference type="EMBL" id="PWA08848.1"/>
    </source>
</evidence>
<dbReference type="InterPro" id="IPR039426">
    <property type="entry name" value="TonB-dep_rcpt-like"/>
</dbReference>